<dbReference type="HOGENOM" id="CLU_2709013_0_0_1"/>
<sequence>MRKLPDGSGQLPSLQELVLKRTSLAKIYKGKDARGTSFSIEPKRRRSAAIAVAVDPPPRRRGTASPSSLSNRL</sequence>
<dbReference type="Proteomes" id="UP000006591">
    <property type="component" value="Chromosome 11"/>
</dbReference>
<organism evidence="2">
    <name type="scientific">Oryza nivara</name>
    <name type="common">Indian wild rice</name>
    <name type="synonym">Oryza sativa f. spontanea</name>
    <dbReference type="NCBI Taxonomy" id="4536"/>
    <lineage>
        <taxon>Eukaryota</taxon>
        <taxon>Viridiplantae</taxon>
        <taxon>Streptophyta</taxon>
        <taxon>Embryophyta</taxon>
        <taxon>Tracheophyta</taxon>
        <taxon>Spermatophyta</taxon>
        <taxon>Magnoliopsida</taxon>
        <taxon>Liliopsida</taxon>
        <taxon>Poales</taxon>
        <taxon>Poaceae</taxon>
        <taxon>BOP clade</taxon>
        <taxon>Oryzoideae</taxon>
        <taxon>Oryzeae</taxon>
        <taxon>Oryzinae</taxon>
        <taxon>Oryza</taxon>
    </lineage>
</organism>
<evidence type="ECO:0000313" key="2">
    <source>
        <dbReference type="EnsemblPlants" id="ONIVA11G20490.2"/>
    </source>
</evidence>
<name>A0A0E0J4K5_ORYNI</name>
<evidence type="ECO:0000313" key="3">
    <source>
        <dbReference type="Proteomes" id="UP000006591"/>
    </source>
</evidence>
<evidence type="ECO:0000256" key="1">
    <source>
        <dbReference type="SAM" id="MobiDB-lite"/>
    </source>
</evidence>
<accession>A0A0E0J4K5</accession>
<keyword evidence="3" id="KW-1185">Reference proteome</keyword>
<protein>
    <submittedName>
        <fullName evidence="2">Uncharacterized protein</fullName>
    </submittedName>
</protein>
<reference evidence="2" key="2">
    <citation type="submission" date="2018-04" db="EMBL/GenBank/DDBJ databases">
        <title>OnivRS2 (Oryza nivara Reference Sequence Version 2).</title>
        <authorList>
            <person name="Zhang J."/>
            <person name="Kudrna D."/>
            <person name="Lee S."/>
            <person name="Talag J."/>
            <person name="Rajasekar S."/>
            <person name="Welchert J."/>
            <person name="Hsing Y.-I."/>
            <person name="Wing R.A."/>
        </authorList>
    </citation>
    <scope>NUCLEOTIDE SEQUENCE [LARGE SCALE GENOMIC DNA]</scope>
    <source>
        <strain evidence="2">SL10</strain>
    </source>
</reference>
<dbReference type="AlphaFoldDB" id="A0A0E0J4K5"/>
<reference evidence="2" key="1">
    <citation type="submission" date="2015-04" db="UniProtKB">
        <authorList>
            <consortium name="EnsemblPlants"/>
        </authorList>
    </citation>
    <scope>IDENTIFICATION</scope>
    <source>
        <strain evidence="2">SL10</strain>
    </source>
</reference>
<dbReference type="Gramene" id="ONIVA11G20490.2">
    <property type="protein sequence ID" value="ONIVA11G20490.2"/>
    <property type="gene ID" value="ONIVA11G20490"/>
</dbReference>
<proteinExistence type="predicted"/>
<feature type="region of interest" description="Disordered" evidence="1">
    <location>
        <begin position="31"/>
        <end position="73"/>
    </location>
</feature>
<feature type="compositionally biased region" description="Polar residues" evidence="1">
    <location>
        <begin position="64"/>
        <end position="73"/>
    </location>
</feature>
<dbReference type="EnsemblPlants" id="ONIVA11G20490.2">
    <property type="protein sequence ID" value="ONIVA11G20490.2"/>
    <property type="gene ID" value="ONIVA11G20490"/>
</dbReference>